<dbReference type="EMBL" id="LT854270">
    <property type="protein sequence ID" value="SMR62567.1"/>
    <property type="molecule type" value="Genomic_DNA"/>
</dbReference>
<proteinExistence type="predicted"/>
<reference evidence="3" key="1">
    <citation type="submission" date="2017-05" db="EMBL/GenBank/DDBJ databases">
        <authorList>
            <person name="Song R."/>
            <person name="Chenine A.L."/>
            <person name="Ruprecht R.M."/>
        </authorList>
    </citation>
    <scope>NUCLEOTIDE SEQUENCE [LARGE SCALE GENOMIC DNA]</scope>
</reference>
<evidence type="ECO:0000313" key="3">
    <source>
        <dbReference type="Proteomes" id="UP000245764"/>
    </source>
</evidence>
<protein>
    <submittedName>
        <fullName evidence="2">Uncharacterized protein</fullName>
    </submittedName>
</protein>
<gene>
    <name evidence="2" type="ORF">ZT1E4_G11882</name>
</gene>
<dbReference type="Proteomes" id="UP000245764">
    <property type="component" value="Chromosome 18"/>
</dbReference>
<organism evidence="2 3">
    <name type="scientific">Zymoseptoria tritici ST99CH_1E4</name>
    <dbReference type="NCBI Taxonomy" id="1276532"/>
    <lineage>
        <taxon>Eukaryota</taxon>
        <taxon>Fungi</taxon>
        <taxon>Dikarya</taxon>
        <taxon>Ascomycota</taxon>
        <taxon>Pezizomycotina</taxon>
        <taxon>Dothideomycetes</taxon>
        <taxon>Dothideomycetidae</taxon>
        <taxon>Mycosphaerellales</taxon>
        <taxon>Mycosphaerellaceae</taxon>
        <taxon>Zymoseptoria</taxon>
    </lineage>
</organism>
<dbReference type="AlphaFoldDB" id="A0A2H1H9S5"/>
<feature type="region of interest" description="Disordered" evidence="1">
    <location>
        <begin position="1"/>
        <end position="25"/>
    </location>
</feature>
<accession>A0A2H1H9S5</accession>
<evidence type="ECO:0000256" key="1">
    <source>
        <dbReference type="SAM" id="MobiDB-lite"/>
    </source>
</evidence>
<evidence type="ECO:0000313" key="2">
    <source>
        <dbReference type="EMBL" id="SMR62567.1"/>
    </source>
</evidence>
<sequence>MIDANPGQDRNADGHTTKCANTPSKDVYTPTGLAKHLVAHVSRDKLSETTLVGGVDFDQLMERVAEVERLADAARQAIQVVADAALRAIKHRVATRKTVVDGMGAARDVQLGIQRMLNAGPTPADETRTDLQRESESYKAALERVLGGANESDPAVKMPRTGLEDAKLKLEQYLHHRHEMDEKRKRRAELWEFARVQHEAYAEVASRSKKAHYAEAKRAEDVAATIAGGP</sequence>
<name>A0A2H1H9S5_ZYMTR</name>